<comment type="caution">
    <text evidence="2">The sequence shown here is derived from an EMBL/GenBank/DDBJ whole genome shotgun (WGS) entry which is preliminary data.</text>
</comment>
<feature type="chain" id="PRO_5028289139" evidence="1">
    <location>
        <begin position="19"/>
        <end position="47"/>
    </location>
</feature>
<protein>
    <submittedName>
        <fullName evidence="2">Uncharacterized protein</fullName>
    </submittedName>
</protein>
<evidence type="ECO:0000313" key="2">
    <source>
        <dbReference type="EMBL" id="CAD2142147.1"/>
    </source>
</evidence>
<dbReference type="Proteomes" id="UP000580250">
    <property type="component" value="Unassembled WGS sequence"/>
</dbReference>
<sequence length="47" mass="5704">MLIKLLFLSLIFFDLKISNLILSRNLDLSNYYFYKTNNDQQIKGFRK</sequence>
<evidence type="ECO:0000256" key="1">
    <source>
        <dbReference type="SAM" id="SignalP"/>
    </source>
</evidence>
<evidence type="ECO:0000313" key="3">
    <source>
        <dbReference type="Proteomes" id="UP000580250"/>
    </source>
</evidence>
<feature type="signal peptide" evidence="1">
    <location>
        <begin position="1"/>
        <end position="18"/>
    </location>
</feature>
<accession>A0A6V7U1C2</accession>
<name>A0A6V7U1C2_MELEN</name>
<proteinExistence type="predicted"/>
<dbReference type="AlphaFoldDB" id="A0A6V7U1C2"/>
<dbReference type="EMBL" id="CAJEWN010000028">
    <property type="protein sequence ID" value="CAD2142147.1"/>
    <property type="molecule type" value="Genomic_DNA"/>
</dbReference>
<keyword evidence="1" id="KW-0732">Signal</keyword>
<gene>
    <name evidence="2" type="ORF">MENT_LOCUS7136</name>
</gene>
<organism evidence="2 3">
    <name type="scientific">Meloidogyne enterolobii</name>
    <name type="common">Root-knot nematode worm</name>
    <name type="synonym">Meloidogyne mayaguensis</name>
    <dbReference type="NCBI Taxonomy" id="390850"/>
    <lineage>
        <taxon>Eukaryota</taxon>
        <taxon>Metazoa</taxon>
        <taxon>Ecdysozoa</taxon>
        <taxon>Nematoda</taxon>
        <taxon>Chromadorea</taxon>
        <taxon>Rhabditida</taxon>
        <taxon>Tylenchina</taxon>
        <taxon>Tylenchomorpha</taxon>
        <taxon>Tylenchoidea</taxon>
        <taxon>Meloidogynidae</taxon>
        <taxon>Meloidogyninae</taxon>
        <taxon>Meloidogyne</taxon>
    </lineage>
</organism>
<reference evidence="2 3" key="1">
    <citation type="submission" date="2020-08" db="EMBL/GenBank/DDBJ databases">
        <authorList>
            <person name="Koutsovoulos G."/>
            <person name="Danchin GJ E."/>
        </authorList>
    </citation>
    <scope>NUCLEOTIDE SEQUENCE [LARGE SCALE GENOMIC DNA]</scope>
</reference>